<evidence type="ECO:0000313" key="3">
    <source>
        <dbReference type="EMBL" id="AUN32753.1"/>
    </source>
</evidence>
<dbReference type="Proteomes" id="UP000234752">
    <property type="component" value="Chromosome eg_2"/>
</dbReference>
<dbReference type="EMBL" id="CP025612">
    <property type="protein sequence ID" value="AUN32753.1"/>
    <property type="molecule type" value="Genomic_DNA"/>
</dbReference>
<dbReference type="AlphaFoldDB" id="A0A2K9NI57"/>
<sequence>MESAGDLSRRLARDAEAICRQFLPNGRRQGRYWLVGDVQGHRGRRLYVRLTGPRSGSWTDAATGEHGDLLDLIALNRGLSFRDAMAEAQAVLRLPLPVCGTVAAAAAPTGSPEACQRLFAASKPLPGTLAERYLAKRGIVLHQPEPALRFHPRCHRWEPSGTISLPALIAAVTDDGGHVTGLHRTWLGPDGDKAALDDPRRAMGHLLGNAGRFGFAGPVMAAGEGLETVLSLRQALPFLPAVAALSAAHLAAWTFPALLRRLYVVCDADPAGEWAFARPSSRGHAAALTVLPLRPRLDDLNSDLMALREWIIRQLAEADAAAFHPGR</sequence>
<name>A0A2K9NI57_9PROT</name>
<dbReference type="Pfam" id="PF23639">
    <property type="entry name" value="DUF7146"/>
    <property type="match status" value="1"/>
</dbReference>
<keyword evidence="4" id="KW-1185">Reference proteome</keyword>
<evidence type="ECO:0000313" key="4">
    <source>
        <dbReference type="Proteomes" id="UP000234752"/>
    </source>
</evidence>
<organism evidence="3 4">
    <name type="scientific">Niveispirillum cyanobacteriorum</name>
    <dbReference type="NCBI Taxonomy" id="1612173"/>
    <lineage>
        <taxon>Bacteria</taxon>
        <taxon>Pseudomonadati</taxon>
        <taxon>Pseudomonadota</taxon>
        <taxon>Alphaproteobacteria</taxon>
        <taxon>Rhodospirillales</taxon>
        <taxon>Azospirillaceae</taxon>
        <taxon>Niveispirillum</taxon>
    </lineage>
</organism>
<protein>
    <submittedName>
        <fullName evidence="3">DNA primase</fullName>
    </submittedName>
</protein>
<gene>
    <name evidence="3" type="ORF">C0V82_20820</name>
</gene>
<dbReference type="InterPro" id="IPR006171">
    <property type="entry name" value="TOPRIM_dom"/>
</dbReference>
<dbReference type="KEGG" id="ncb:C0V82_20820"/>
<evidence type="ECO:0000259" key="2">
    <source>
        <dbReference type="Pfam" id="PF23639"/>
    </source>
</evidence>
<dbReference type="InterPro" id="IPR055570">
    <property type="entry name" value="DUF7146"/>
</dbReference>
<dbReference type="OrthoDB" id="9811157at2"/>
<reference evidence="3 4" key="1">
    <citation type="submission" date="2017-12" db="EMBL/GenBank/DDBJ databases">
        <title>Genomes of bacteria within cyanobacterial aggregates.</title>
        <authorList>
            <person name="Cai H."/>
        </authorList>
    </citation>
    <scope>NUCLEOTIDE SEQUENCE [LARGE SCALE GENOMIC DNA]</scope>
    <source>
        <strain evidence="3 4">TH16</strain>
    </source>
</reference>
<feature type="domain" description="DUF7146" evidence="2">
    <location>
        <begin position="111"/>
        <end position="213"/>
    </location>
</feature>
<dbReference type="Pfam" id="PF13362">
    <property type="entry name" value="Toprim_3"/>
    <property type="match status" value="1"/>
</dbReference>
<proteinExistence type="predicted"/>
<evidence type="ECO:0000259" key="1">
    <source>
        <dbReference type="Pfam" id="PF13362"/>
    </source>
</evidence>
<feature type="domain" description="Toprim" evidence="1">
    <location>
        <begin position="220"/>
        <end position="306"/>
    </location>
</feature>
<accession>A0A2K9NI57</accession>
<dbReference type="RefSeq" id="WP_102114285.1">
    <property type="nucleotide sequence ID" value="NZ_BMGN01000010.1"/>
</dbReference>